<protein>
    <submittedName>
        <fullName evidence="1">Uncharacterized protein</fullName>
    </submittedName>
</protein>
<dbReference type="Proteomes" id="UP001177670">
    <property type="component" value="Unassembled WGS sequence"/>
</dbReference>
<feature type="non-terminal residue" evidence="1">
    <location>
        <position position="51"/>
    </location>
</feature>
<gene>
    <name evidence="1" type="ORF">K0M31_009151</name>
</gene>
<evidence type="ECO:0000313" key="2">
    <source>
        <dbReference type="Proteomes" id="UP001177670"/>
    </source>
</evidence>
<keyword evidence="2" id="KW-1185">Reference proteome</keyword>
<sequence>GINLIPWALKIQQEPRTSLSPAGREKQERQFLKIIYQQKKEEKKEETIASE</sequence>
<name>A0AA40KJK8_9HYME</name>
<organism evidence="1 2">
    <name type="scientific">Melipona bicolor</name>
    <dbReference type="NCBI Taxonomy" id="60889"/>
    <lineage>
        <taxon>Eukaryota</taxon>
        <taxon>Metazoa</taxon>
        <taxon>Ecdysozoa</taxon>
        <taxon>Arthropoda</taxon>
        <taxon>Hexapoda</taxon>
        <taxon>Insecta</taxon>
        <taxon>Pterygota</taxon>
        <taxon>Neoptera</taxon>
        <taxon>Endopterygota</taxon>
        <taxon>Hymenoptera</taxon>
        <taxon>Apocrita</taxon>
        <taxon>Aculeata</taxon>
        <taxon>Apoidea</taxon>
        <taxon>Anthophila</taxon>
        <taxon>Apidae</taxon>
        <taxon>Melipona</taxon>
    </lineage>
</organism>
<evidence type="ECO:0000313" key="1">
    <source>
        <dbReference type="EMBL" id="KAK1122707.1"/>
    </source>
</evidence>
<feature type="non-terminal residue" evidence="1">
    <location>
        <position position="1"/>
    </location>
</feature>
<dbReference type="EMBL" id="JAHYIQ010000022">
    <property type="protein sequence ID" value="KAK1122707.1"/>
    <property type="molecule type" value="Genomic_DNA"/>
</dbReference>
<accession>A0AA40KJK8</accession>
<proteinExistence type="predicted"/>
<comment type="caution">
    <text evidence="1">The sequence shown here is derived from an EMBL/GenBank/DDBJ whole genome shotgun (WGS) entry which is preliminary data.</text>
</comment>
<reference evidence="1" key="1">
    <citation type="submission" date="2021-10" db="EMBL/GenBank/DDBJ databases">
        <title>Melipona bicolor Genome sequencing and assembly.</title>
        <authorList>
            <person name="Araujo N.S."/>
            <person name="Arias M.C."/>
        </authorList>
    </citation>
    <scope>NUCLEOTIDE SEQUENCE</scope>
    <source>
        <strain evidence="1">USP_2M_L1-L4_2017</strain>
        <tissue evidence="1">Whole body</tissue>
    </source>
</reference>
<dbReference type="AlphaFoldDB" id="A0AA40KJK8"/>